<dbReference type="EMBL" id="BAAAFM010000003">
    <property type="protein sequence ID" value="GAA0203606.1"/>
    <property type="molecule type" value="Genomic_DNA"/>
</dbReference>
<evidence type="ECO:0000313" key="2">
    <source>
        <dbReference type="Proteomes" id="UP001501221"/>
    </source>
</evidence>
<dbReference type="Proteomes" id="UP001501221">
    <property type="component" value="Unassembled WGS sequence"/>
</dbReference>
<sequence>MKYVLAVILAVVGIKFLLNEPMIWEVAQQNKELLGAVVLTILAKPLLKRIFD</sequence>
<gene>
    <name evidence="1" type="ORF">GCM10009123_08650</name>
</gene>
<organism evidence="1 2">
    <name type="scientific">Kangiella japonica</name>
    <dbReference type="NCBI Taxonomy" id="647384"/>
    <lineage>
        <taxon>Bacteria</taxon>
        <taxon>Pseudomonadati</taxon>
        <taxon>Pseudomonadota</taxon>
        <taxon>Gammaproteobacteria</taxon>
        <taxon>Kangiellales</taxon>
        <taxon>Kangiellaceae</taxon>
        <taxon>Kangiella</taxon>
    </lineage>
</organism>
<protein>
    <submittedName>
        <fullName evidence="1">Uncharacterized protein</fullName>
    </submittedName>
</protein>
<comment type="caution">
    <text evidence="1">The sequence shown here is derived from an EMBL/GenBank/DDBJ whole genome shotgun (WGS) entry which is preliminary data.</text>
</comment>
<dbReference type="RefSeq" id="WP_343987106.1">
    <property type="nucleotide sequence ID" value="NZ_BAAAFM010000003.1"/>
</dbReference>
<keyword evidence="2" id="KW-1185">Reference proteome</keyword>
<accession>A0ABP3CGH3</accession>
<evidence type="ECO:0000313" key="1">
    <source>
        <dbReference type="EMBL" id="GAA0203606.1"/>
    </source>
</evidence>
<name>A0ABP3CGH3_9GAMM</name>
<proteinExistence type="predicted"/>
<reference evidence="2" key="1">
    <citation type="journal article" date="2019" name="Int. J. Syst. Evol. Microbiol.">
        <title>The Global Catalogue of Microorganisms (GCM) 10K type strain sequencing project: providing services to taxonomists for standard genome sequencing and annotation.</title>
        <authorList>
            <consortium name="The Broad Institute Genomics Platform"/>
            <consortium name="The Broad Institute Genome Sequencing Center for Infectious Disease"/>
            <person name="Wu L."/>
            <person name="Ma J."/>
        </authorList>
    </citation>
    <scope>NUCLEOTIDE SEQUENCE [LARGE SCALE GENOMIC DNA]</scope>
    <source>
        <strain evidence="2">JCM 16211</strain>
    </source>
</reference>